<reference evidence="18" key="1">
    <citation type="journal article" date="2023" name="Mol. Biol. Evol.">
        <title>Third-Generation Sequencing Reveals the Adaptive Role of the Epigenome in Three Deep-Sea Polychaetes.</title>
        <authorList>
            <person name="Perez M."/>
            <person name="Aroh O."/>
            <person name="Sun Y."/>
            <person name="Lan Y."/>
            <person name="Juniper S.K."/>
            <person name="Young C.R."/>
            <person name="Angers B."/>
            <person name="Qian P.Y."/>
        </authorList>
    </citation>
    <scope>NUCLEOTIDE SEQUENCE</scope>
    <source>
        <strain evidence="18">R07B-5</strain>
    </source>
</reference>
<dbReference type="Gene3D" id="2.130.10.130">
    <property type="entry name" value="Integrin alpha, N-terminal"/>
    <property type="match status" value="1"/>
</dbReference>
<evidence type="ECO:0000259" key="17">
    <source>
        <dbReference type="Pfam" id="PF20806"/>
    </source>
</evidence>
<feature type="repeat" description="FG-GAP" evidence="12">
    <location>
        <begin position="27"/>
        <end position="90"/>
    </location>
</feature>
<dbReference type="GO" id="GO:0033627">
    <property type="term" value="P:cell adhesion mediated by integrin"/>
    <property type="evidence" value="ECO:0007669"/>
    <property type="project" value="TreeGrafter"/>
</dbReference>
<keyword evidence="9 13" id="KW-0472">Membrane</keyword>
<evidence type="ECO:0000313" key="18">
    <source>
        <dbReference type="EMBL" id="KAK2177777.1"/>
    </source>
</evidence>
<dbReference type="InterPro" id="IPR048286">
    <property type="entry name" value="Integrin_alpha_Ig-like_3"/>
</dbReference>
<dbReference type="GO" id="GO:0007160">
    <property type="term" value="P:cell-matrix adhesion"/>
    <property type="evidence" value="ECO:0007669"/>
    <property type="project" value="TreeGrafter"/>
</dbReference>
<keyword evidence="10 13" id="KW-0675">Receptor</keyword>
<evidence type="ECO:0000256" key="7">
    <source>
        <dbReference type="ARBA" id="ARBA00022989"/>
    </source>
</evidence>
<evidence type="ECO:0000256" key="14">
    <source>
        <dbReference type="SAM" id="MobiDB-lite"/>
    </source>
</evidence>
<dbReference type="PROSITE" id="PS51470">
    <property type="entry name" value="FG_GAP"/>
    <property type="match status" value="5"/>
</dbReference>
<comment type="similarity">
    <text evidence="2 13">Belongs to the integrin alpha chain family.</text>
</comment>
<feature type="repeat" description="FG-GAP" evidence="12">
    <location>
        <begin position="277"/>
        <end position="340"/>
    </location>
</feature>
<organism evidence="18 19">
    <name type="scientific">Ridgeia piscesae</name>
    <name type="common">Tubeworm</name>
    <dbReference type="NCBI Taxonomy" id="27915"/>
    <lineage>
        <taxon>Eukaryota</taxon>
        <taxon>Metazoa</taxon>
        <taxon>Spiralia</taxon>
        <taxon>Lophotrochozoa</taxon>
        <taxon>Annelida</taxon>
        <taxon>Polychaeta</taxon>
        <taxon>Sedentaria</taxon>
        <taxon>Canalipalpata</taxon>
        <taxon>Sabellida</taxon>
        <taxon>Siboglinidae</taxon>
        <taxon>Ridgeia</taxon>
    </lineage>
</organism>
<evidence type="ECO:0000256" key="4">
    <source>
        <dbReference type="ARBA" id="ARBA00022729"/>
    </source>
</evidence>
<dbReference type="AlphaFoldDB" id="A0AAD9KUJ5"/>
<dbReference type="InterPro" id="IPR013517">
    <property type="entry name" value="FG-GAP"/>
</dbReference>
<dbReference type="InterPro" id="IPR028994">
    <property type="entry name" value="Integrin_alpha_N"/>
</dbReference>
<evidence type="ECO:0000256" key="1">
    <source>
        <dbReference type="ARBA" id="ARBA00004479"/>
    </source>
</evidence>
<dbReference type="Gene3D" id="1.20.5.930">
    <property type="entry name" value="Bicelle-embedded integrin alpha(iib) transmembrane segment"/>
    <property type="match status" value="1"/>
</dbReference>
<dbReference type="GO" id="GO:0005178">
    <property type="term" value="F:integrin binding"/>
    <property type="evidence" value="ECO:0007669"/>
    <property type="project" value="TreeGrafter"/>
</dbReference>
<dbReference type="SUPFAM" id="SSF69318">
    <property type="entry name" value="Integrin alpha N-terminal domain"/>
    <property type="match status" value="1"/>
</dbReference>
<evidence type="ECO:0000256" key="11">
    <source>
        <dbReference type="ARBA" id="ARBA00023180"/>
    </source>
</evidence>
<dbReference type="Pfam" id="PF20805">
    <property type="entry name" value="Integrin_A_Ig_2"/>
    <property type="match status" value="1"/>
</dbReference>
<dbReference type="PANTHER" id="PTHR23220:SF133">
    <property type="entry name" value="INTEGRIN ALPHA-PS2"/>
    <property type="match status" value="1"/>
</dbReference>
<evidence type="ECO:0008006" key="20">
    <source>
        <dbReference type="Google" id="ProtNLM"/>
    </source>
</evidence>
<dbReference type="InterPro" id="IPR032695">
    <property type="entry name" value="Integrin_dom_sf"/>
</dbReference>
<evidence type="ECO:0000256" key="2">
    <source>
        <dbReference type="ARBA" id="ARBA00008054"/>
    </source>
</evidence>
<dbReference type="Gene3D" id="2.60.40.1530">
    <property type="entry name" value="ntegrin, alpha v. Chain A, domain 4"/>
    <property type="match status" value="1"/>
</dbReference>
<feature type="compositionally biased region" description="Low complexity" evidence="14">
    <location>
        <begin position="1019"/>
        <end position="1033"/>
    </location>
</feature>
<dbReference type="GO" id="GO:0008305">
    <property type="term" value="C:integrin complex"/>
    <property type="evidence" value="ECO:0007669"/>
    <property type="project" value="InterPro"/>
</dbReference>
<feature type="domain" description="Integrin alpha third immunoglobulin-like" evidence="17">
    <location>
        <begin position="754"/>
        <end position="961"/>
    </location>
</feature>
<feature type="domain" description="Integrin alpha second immunoglobulin-like" evidence="16">
    <location>
        <begin position="604"/>
        <end position="745"/>
    </location>
</feature>
<name>A0AAD9KUJ5_RIDPI</name>
<dbReference type="InterPro" id="IPR000413">
    <property type="entry name" value="Integrin_alpha"/>
</dbReference>
<feature type="domain" description="Integrin alpha first immunoglubulin-like" evidence="15">
    <location>
        <begin position="453"/>
        <end position="602"/>
    </location>
</feature>
<dbReference type="Pfam" id="PF20806">
    <property type="entry name" value="Integrin_A_Ig_3"/>
    <property type="match status" value="1"/>
</dbReference>
<dbReference type="SMART" id="SM00191">
    <property type="entry name" value="Int_alpha"/>
    <property type="match status" value="5"/>
</dbReference>
<dbReference type="Gene3D" id="2.60.40.1510">
    <property type="entry name" value="ntegrin, alpha v. Chain A, domain 3"/>
    <property type="match status" value="1"/>
</dbReference>
<keyword evidence="19" id="KW-1185">Reference proteome</keyword>
<dbReference type="Pfam" id="PF01839">
    <property type="entry name" value="FG-GAP"/>
    <property type="match status" value="3"/>
</dbReference>
<evidence type="ECO:0000259" key="15">
    <source>
        <dbReference type="Pfam" id="PF08441"/>
    </source>
</evidence>
<accession>A0AAD9KUJ5</accession>
<keyword evidence="8 13" id="KW-0401">Integrin</keyword>
<feature type="repeat" description="FG-GAP" evidence="12">
    <location>
        <begin position="171"/>
        <end position="224"/>
    </location>
</feature>
<dbReference type="GO" id="GO:0098609">
    <property type="term" value="P:cell-cell adhesion"/>
    <property type="evidence" value="ECO:0007669"/>
    <property type="project" value="TreeGrafter"/>
</dbReference>
<keyword evidence="4 13" id="KW-0732">Signal</keyword>
<dbReference type="InterPro" id="IPR048285">
    <property type="entry name" value="Integrin_alpha_Ig-like_2"/>
</dbReference>
<dbReference type="InterPro" id="IPR013649">
    <property type="entry name" value="Integrin_alpha_Ig-like_1"/>
</dbReference>
<comment type="caution">
    <text evidence="18">The sequence shown here is derived from an EMBL/GenBank/DDBJ whole genome shotgun (WGS) entry which is preliminary data.</text>
</comment>
<gene>
    <name evidence="18" type="ORF">NP493_580g01067</name>
</gene>
<feature type="chain" id="PRO_5041780908" description="Integrin alpha-2 domain-containing protein" evidence="13">
    <location>
        <begin position="23"/>
        <end position="1045"/>
    </location>
</feature>
<evidence type="ECO:0000313" key="19">
    <source>
        <dbReference type="Proteomes" id="UP001209878"/>
    </source>
</evidence>
<feature type="transmembrane region" description="Helical" evidence="13">
    <location>
        <begin position="974"/>
        <end position="1001"/>
    </location>
</feature>
<keyword evidence="11" id="KW-0325">Glycoprotein</keyword>
<evidence type="ECO:0000259" key="16">
    <source>
        <dbReference type="Pfam" id="PF20805"/>
    </source>
</evidence>
<dbReference type="Gene3D" id="2.60.40.1460">
    <property type="entry name" value="Integrin domains. Chain A, domain 2"/>
    <property type="match status" value="1"/>
</dbReference>
<feature type="signal peptide" evidence="13">
    <location>
        <begin position="1"/>
        <end position="22"/>
    </location>
</feature>
<feature type="region of interest" description="Disordered" evidence="14">
    <location>
        <begin position="1013"/>
        <end position="1045"/>
    </location>
</feature>
<feature type="repeat" description="FG-GAP" evidence="12">
    <location>
        <begin position="406"/>
        <end position="468"/>
    </location>
</feature>
<evidence type="ECO:0000256" key="9">
    <source>
        <dbReference type="ARBA" id="ARBA00023136"/>
    </source>
</evidence>
<keyword evidence="3 13" id="KW-0812">Transmembrane</keyword>
<feature type="repeat" description="FG-GAP" evidence="12">
    <location>
        <begin position="344"/>
        <end position="402"/>
    </location>
</feature>
<evidence type="ECO:0000256" key="5">
    <source>
        <dbReference type="ARBA" id="ARBA00022737"/>
    </source>
</evidence>
<dbReference type="PANTHER" id="PTHR23220">
    <property type="entry name" value="INTEGRIN ALPHA"/>
    <property type="match status" value="1"/>
</dbReference>
<evidence type="ECO:0000256" key="12">
    <source>
        <dbReference type="PROSITE-ProRule" id="PRU00803"/>
    </source>
</evidence>
<dbReference type="InterPro" id="IPR013519">
    <property type="entry name" value="Int_alpha_beta-p"/>
</dbReference>
<dbReference type="GO" id="GO:0009897">
    <property type="term" value="C:external side of plasma membrane"/>
    <property type="evidence" value="ECO:0007669"/>
    <property type="project" value="TreeGrafter"/>
</dbReference>
<evidence type="ECO:0000256" key="6">
    <source>
        <dbReference type="ARBA" id="ARBA00022889"/>
    </source>
</evidence>
<proteinExistence type="inferred from homology"/>
<dbReference type="Proteomes" id="UP001209878">
    <property type="component" value="Unassembled WGS sequence"/>
</dbReference>
<dbReference type="Pfam" id="PF08441">
    <property type="entry name" value="Integrin_A_Ig_1"/>
    <property type="match status" value="1"/>
</dbReference>
<dbReference type="PRINTS" id="PR01185">
    <property type="entry name" value="INTEGRINA"/>
</dbReference>
<evidence type="ECO:0000256" key="10">
    <source>
        <dbReference type="ARBA" id="ARBA00023170"/>
    </source>
</evidence>
<evidence type="ECO:0000256" key="8">
    <source>
        <dbReference type="ARBA" id="ARBA00023037"/>
    </source>
</evidence>
<comment type="subcellular location">
    <subcellularLocation>
        <location evidence="1 13">Membrane</location>
        <topology evidence="1 13">Single-pass type I membrane protein</topology>
    </subcellularLocation>
</comment>
<evidence type="ECO:0000256" key="13">
    <source>
        <dbReference type="RuleBase" id="RU003762"/>
    </source>
</evidence>
<dbReference type="SUPFAM" id="SSF69179">
    <property type="entry name" value="Integrin domains"/>
    <property type="match status" value="3"/>
</dbReference>
<sequence length="1045" mass="115026">MALRVFLPLVLTLALGVFTVTGFNVDTRLPTVRTGPEGSMFGFDVSLHIDRDRYWLLVGAPQAETPNRQPHVENGGAIYGCLLHEARCRQIKVDERGSNIQWDGRDYVPVEQKSNQWFGSTVYSSGRDGVIVACAPRYVHFSNALDKREPVGSCWVLRNAMSDIKEYAPCRARLSGHDRQGFCQAGFSAAVSDDGGQLVLGAVGSFFWQGQVFVQDLNHAEKHNETMERPPREDNSYLGYSVAPGHFSNNPTQDFAVGMPKGNELMGKVVLYTNNLRNITEVYGEQIGEYFGYSIAASDFNGDGLDDVAVGAPFHSDYTTETYESGAVYVHYQNPQETFLPDKRTLLRGKKTSRARFGLAVSAIGDINNDGFNDLAVGAPYDGEDGNGAVYIFHGSPEGVQAAMSQIIYAVDIDDQLATFGYSLSSGLDMDNNGYPDILVGAYEANRVVLLRARPIVQMTAEVTLVPEIINLDEKSCTLEDGSPVVCFNVSTCLSYTGKNVPDDIELRLEWRLDWAKNHSQRAFYLDHGDTVTELSALAKLDRRTHICVMSTVYVRDSIRDKLNPIGIQLNYTLHEALPLPRRLTPILDVPNIVTAKGQILKYCGSDNLCIPDLAIFANSKTKVHVIGWTQEMNLAIQVKNLGEDAFESLVKVQLPEGVSYINVLKVKSPLPVTCSSSSDQAHITTVVCDIGNPLPAGALVHVILKLSAAKVNGSSELLTFLLHANSSNPENDTDLSDNYSAVDVPVRAKVNIRVTGVSKPEQILYNSSHQLDTVTSEADVGPEVIHLYEVRNLGPSSVKSLSVVIHWPSTLEDGQNLLYLPTMPQVVRGQGSCTTDVVNPYNLTVVNKDVDEGMYLAFQSLKKKRHRREVEEDGIKEVSCSEDDPGCTLIRCHSGFMAKDDSVLIQVRSRIWINTVLMMQPEYSVLVVSSQVVAEVTDVPYSVKSRHYSVDSFQVDTTVAALGVPPQRGKLKIWILVLAIVGGFVLLLLLVLLLWACGFFKRTRHEDRERLHTDAGNDNHGNGNGNQGNANTAPHYDSVPSDEF</sequence>
<evidence type="ECO:0000256" key="3">
    <source>
        <dbReference type="ARBA" id="ARBA00022692"/>
    </source>
</evidence>
<keyword evidence="7 13" id="KW-1133">Transmembrane helix</keyword>
<dbReference type="EMBL" id="JAODUO010000580">
    <property type="protein sequence ID" value="KAK2177777.1"/>
    <property type="molecule type" value="Genomic_DNA"/>
</dbReference>
<keyword evidence="5" id="KW-0677">Repeat</keyword>
<dbReference type="GO" id="GO:0007229">
    <property type="term" value="P:integrin-mediated signaling pathway"/>
    <property type="evidence" value="ECO:0007669"/>
    <property type="project" value="UniProtKB-KW"/>
</dbReference>
<protein>
    <recommendedName>
        <fullName evidence="20">Integrin alpha-2 domain-containing protein</fullName>
    </recommendedName>
</protein>
<keyword evidence="6 13" id="KW-0130">Cell adhesion</keyword>